<name>A0A9W9EUH0_9EURO</name>
<keyword evidence="1" id="KW-0812">Transmembrane</keyword>
<dbReference type="OrthoDB" id="2142503at2759"/>
<keyword evidence="4" id="KW-1185">Reference proteome</keyword>
<dbReference type="EMBL" id="JAPQKH010000007">
    <property type="protein sequence ID" value="KAJ5088178.1"/>
    <property type="molecule type" value="Genomic_DNA"/>
</dbReference>
<dbReference type="Proteomes" id="UP001149165">
    <property type="component" value="Unassembled WGS sequence"/>
</dbReference>
<comment type="caution">
    <text evidence="3">The sequence shown here is derived from an EMBL/GenBank/DDBJ whole genome shotgun (WGS) entry which is preliminary data.</text>
</comment>
<organism evidence="3 4">
    <name type="scientific">Penicillium angulare</name>
    <dbReference type="NCBI Taxonomy" id="116970"/>
    <lineage>
        <taxon>Eukaryota</taxon>
        <taxon>Fungi</taxon>
        <taxon>Dikarya</taxon>
        <taxon>Ascomycota</taxon>
        <taxon>Pezizomycotina</taxon>
        <taxon>Eurotiomycetes</taxon>
        <taxon>Eurotiomycetidae</taxon>
        <taxon>Eurotiales</taxon>
        <taxon>Aspergillaceae</taxon>
        <taxon>Penicillium</taxon>
    </lineage>
</organism>
<feature type="signal peptide" evidence="2">
    <location>
        <begin position="1"/>
        <end position="20"/>
    </location>
</feature>
<reference evidence="3" key="2">
    <citation type="journal article" date="2023" name="IMA Fungus">
        <title>Comparative genomic study of the Penicillium genus elucidates a diverse pangenome and 15 lateral gene transfer events.</title>
        <authorList>
            <person name="Petersen C."/>
            <person name="Sorensen T."/>
            <person name="Nielsen M.R."/>
            <person name="Sondergaard T.E."/>
            <person name="Sorensen J.L."/>
            <person name="Fitzpatrick D.A."/>
            <person name="Frisvad J.C."/>
            <person name="Nielsen K.L."/>
        </authorList>
    </citation>
    <scope>NUCLEOTIDE SEQUENCE</scope>
    <source>
        <strain evidence="3">IBT 30069</strain>
    </source>
</reference>
<evidence type="ECO:0000256" key="1">
    <source>
        <dbReference type="SAM" id="Phobius"/>
    </source>
</evidence>
<dbReference type="PANTHER" id="PTHR36854:SF1">
    <property type="entry name" value="TRANSMEMBRANE PROTEIN"/>
    <property type="match status" value="1"/>
</dbReference>
<dbReference type="AlphaFoldDB" id="A0A9W9EUH0"/>
<evidence type="ECO:0000256" key="2">
    <source>
        <dbReference type="SAM" id="SignalP"/>
    </source>
</evidence>
<sequence length="172" mass="19169">MANVLLLLISFLSLTSLTLASTPTSFCKCTCFSNSTIIPLDPAKSSSGSSAIDNVLNLAERVFEGVEPEPEDEQNENGIESRATKYRTLSCNDCNRKFCLNYELPICKGAKEDDVFTTCFQRDSRKDEAVVFIFIFATGGLLAWALAKPWIERYLEAARERRSYMPVAEPDS</sequence>
<keyword evidence="1" id="KW-0472">Membrane</keyword>
<evidence type="ECO:0000313" key="3">
    <source>
        <dbReference type="EMBL" id="KAJ5088178.1"/>
    </source>
</evidence>
<accession>A0A9W9EUH0</accession>
<keyword evidence="2" id="KW-0732">Signal</keyword>
<proteinExistence type="predicted"/>
<feature type="chain" id="PRO_5040734797" evidence="2">
    <location>
        <begin position="21"/>
        <end position="172"/>
    </location>
</feature>
<dbReference type="PANTHER" id="PTHR36854">
    <property type="entry name" value="CHROMOSOME 9, WHOLE GENOME SHOTGUN SEQUENCE"/>
    <property type="match status" value="1"/>
</dbReference>
<keyword evidence="1" id="KW-1133">Transmembrane helix</keyword>
<gene>
    <name evidence="3" type="ORF">N7456_011794</name>
</gene>
<evidence type="ECO:0000313" key="4">
    <source>
        <dbReference type="Proteomes" id="UP001149165"/>
    </source>
</evidence>
<reference evidence="3" key="1">
    <citation type="submission" date="2022-11" db="EMBL/GenBank/DDBJ databases">
        <authorList>
            <person name="Petersen C."/>
        </authorList>
    </citation>
    <scope>NUCLEOTIDE SEQUENCE</scope>
    <source>
        <strain evidence="3">IBT 30069</strain>
    </source>
</reference>
<protein>
    <submittedName>
        <fullName evidence="3">Uncharacterized protein</fullName>
    </submittedName>
</protein>
<feature type="transmembrane region" description="Helical" evidence="1">
    <location>
        <begin position="129"/>
        <end position="147"/>
    </location>
</feature>